<proteinExistence type="predicted"/>
<dbReference type="AlphaFoldDB" id="A0A6J7F780"/>
<reference evidence="7" key="1">
    <citation type="submission" date="2020-05" db="EMBL/GenBank/DDBJ databases">
        <authorList>
            <person name="Chiriac C."/>
            <person name="Salcher M."/>
            <person name="Ghai R."/>
            <person name="Kavagutti S V."/>
        </authorList>
    </citation>
    <scope>NUCLEOTIDE SEQUENCE</scope>
</reference>
<keyword evidence="3" id="KW-0456">Lyase</keyword>
<dbReference type="Gene3D" id="1.10.1040.50">
    <property type="match status" value="1"/>
</dbReference>
<dbReference type="PANTHER" id="PTHR23309">
    <property type="entry name" value="3-HYDROXYACYL-COA DEHYROGENASE"/>
    <property type="match status" value="1"/>
</dbReference>
<evidence type="ECO:0000256" key="2">
    <source>
        <dbReference type="ARBA" id="ARBA00023235"/>
    </source>
</evidence>
<keyword evidence="2" id="KW-0413">Isomerase</keyword>
<dbReference type="Gene3D" id="3.40.50.720">
    <property type="entry name" value="NAD(P)-binding Rossmann-like Domain"/>
    <property type="match status" value="1"/>
</dbReference>
<dbReference type="Pfam" id="PF00725">
    <property type="entry name" value="3HCDH"/>
    <property type="match status" value="1"/>
</dbReference>
<evidence type="ECO:0000256" key="3">
    <source>
        <dbReference type="ARBA" id="ARBA00023239"/>
    </source>
</evidence>
<protein>
    <submittedName>
        <fullName evidence="7">Unannotated protein</fullName>
    </submittedName>
</protein>
<name>A0A6J7F780_9ZZZZ</name>
<accession>A0A6J7F780</accession>
<dbReference type="FunFam" id="3.40.50.720:FF:000009">
    <property type="entry name" value="Fatty oxidation complex, alpha subunit"/>
    <property type="match status" value="1"/>
</dbReference>
<dbReference type="InterPro" id="IPR006108">
    <property type="entry name" value="3HC_DH_C"/>
</dbReference>
<dbReference type="InterPro" id="IPR036291">
    <property type="entry name" value="NAD(P)-bd_dom_sf"/>
</dbReference>
<dbReference type="InterPro" id="IPR006176">
    <property type="entry name" value="3-OHacyl-CoA_DH_NAD-bd"/>
</dbReference>
<evidence type="ECO:0000256" key="1">
    <source>
        <dbReference type="ARBA" id="ARBA00023002"/>
    </source>
</evidence>
<dbReference type="GO" id="GO:0016853">
    <property type="term" value="F:isomerase activity"/>
    <property type="evidence" value="ECO:0007669"/>
    <property type="project" value="UniProtKB-KW"/>
</dbReference>
<evidence type="ECO:0000256" key="4">
    <source>
        <dbReference type="ARBA" id="ARBA00023268"/>
    </source>
</evidence>
<dbReference type="EMBL" id="CAFBMB010000003">
    <property type="protein sequence ID" value="CAB4888009.1"/>
    <property type="molecule type" value="Genomic_DNA"/>
</dbReference>
<dbReference type="GO" id="GO:0006631">
    <property type="term" value="P:fatty acid metabolic process"/>
    <property type="evidence" value="ECO:0007669"/>
    <property type="project" value="InterPro"/>
</dbReference>
<evidence type="ECO:0000259" key="5">
    <source>
        <dbReference type="Pfam" id="PF00725"/>
    </source>
</evidence>
<feature type="domain" description="3-hydroxyacyl-CoA dehydrogenase NAD binding" evidence="6">
    <location>
        <begin position="18"/>
        <end position="193"/>
    </location>
</feature>
<evidence type="ECO:0000259" key="6">
    <source>
        <dbReference type="Pfam" id="PF02737"/>
    </source>
</evidence>
<keyword evidence="1" id="KW-0560">Oxidoreductase</keyword>
<gene>
    <name evidence="7" type="ORF">UFOPK3516_00099</name>
</gene>
<evidence type="ECO:0000313" key="7">
    <source>
        <dbReference type="EMBL" id="CAB4888009.1"/>
    </source>
</evidence>
<feature type="domain" description="3-hydroxyacyl-CoA dehydrogenase C-terminal" evidence="5">
    <location>
        <begin position="198"/>
        <end position="287"/>
    </location>
</feature>
<dbReference type="SUPFAM" id="SSF48179">
    <property type="entry name" value="6-phosphogluconate dehydrogenase C-terminal domain-like"/>
    <property type="match status" value="2"/>
</dbReference>
<keyword evidence="4" id="KW-0511">Multifunctional enzyme</keyword>
<dbReference type="GO" id="GO:0016829">
    <property type="term" value="F:lyase activity"/>
    <property type="evidence" value="ECO:0007669"/>
    <property type="project" value="UniProtKB-KW"/>
</dbReference>
<dbReference type="GO" id="GO:0016616">
    <property type="term" value="F:oxidoreductase activity, acting on the CH-OH group of donors, NAD or NADP as acceptor"/>
    <property type="evidence" value="ECO:0007669"/>
    <property type="project" value="InterPro"/>
</dbReference>
<dbReference type="GO" id="GO:0070403">
    <property type="term" value="F:NAD+ binding"/>
    <property type="evidence" value="ECO:0007669"/>
    <property type="project" value="InterPro"/>
</dbReference>
<dbReference type="InterPro" id="IPR008927">
    <property type="entry name" value="6-PGluconate_DH-like_C_sf"/>
</dbReference>
<sequence>MIGPGADASSPTKQVSRVAVVGSGHMGRGIALSLLRAECDVTLLDTAPGRADEAVAWITTELGRQAEKGALSADAAARMNARLNAALEMTEIAEVDLVVEAIVENLDAKRALFAELDRTVHPGALLATNTSTLDVNAIADVTSRGPQVFGLHFFSPAHVQKLVEVIDARDTSAATLATALDVVARMGKTAVVAQVGFGFIGNRVFDAFLLEALDCALEGATPRQIDAALEEFGFKMGPFRVMDLIGLDVLWHIRREAGDGDELGWSLMGDVVARGDLGNKTGSGWYTHGPDRTYVDRPEIDSLLTAARGHVGVAASPMGADEIVARCVGALIAEGQQVVADGIAASAEDVDTVFVLGYGFPAEKGGPLAYGRATGMV</sequence>
<organism evidence="7">
    <name type="scientific">freshwater metagenome</name>
    <dbReference type="NCBI Taxonomy" id="449393"/>
    <lineage>
        <taxon>unclassified sequences</taxon>
        <taxon>metagenomes</taxon>
        <taxon>ecological metagenomes</taxon>
    </lineage>
</organism>
<dbReference type="Pfam" id="PF02737">
    <property type="entry name" value="3HCDH_N"/>
    <property type="match status" value="1"/>
</dbReference>
<dbReference type="SUPFAM" id="SSF51735">
    <property type="entry name" value="NAD(P)-binding Rossmann-fold domains"/>
    <property type="match status" value="1"/>
</dbReference>